<dbReference type="Gene3D" id="3.60.9.10">
    <property type="entry name" value="Aldehyde ferredoxin oxidoreductase, N-terminal domain"/>
    <property type="match status" value="1"/>
</dbReference>
<dbReference type="GO" id="GO:0051539">
    <property type="term" value="F:4 iron, 4 sulfur cluster binding"/>
    <property type="evidence" value="ECO:0007669"/>
    <property type="project" value="UniProtKB-KW"/>
</dbReference>
<protein>
    <submittedName>
        <fullName evidence="8">Glyceraldehyde-3-phosphate ferredoxin oxidoreductase</fullName>
    </submittedName>
</protein>
<organism evidence="8 9">
    <name type="scientific">Balnearium lithotrophicum</name>
    <dbReference type="NCBI Taxonomy" id="223788"/>
    <lineage>
        <taxon>Bacteria</taxon>
        <taxon>Pseudomonadati</taxon>
        <taxon>Aquificota</taxon>
        <taxon>Aquificia</taxon>
        <taxon>Desulfurobacteriales</taxon>
        <taxon>Desulfurobacteriaceae</taxon>
        <taxon>Balnearium</taxon>
    </lineage>
</organism>
<dbReference type="InterPro" id="IPR013983">
    <property type="entry name" value="Ald_Fedxn_OxRdtase_N"/>
</dbReference>
<dbReference type="RefSeq" id="WP_142935840.1">
    <property type="nucleotide sequence ID" value="NZ_FXTM01000017.1"/>
</dbReference>
<evidence type="ECO:0000256" key="1">
    <source>
        <dbReference type="ARBA" id="ARBA00001966"/>
    </source>
</evidence>
<dbReference type="SUPFAM" id="SSF48310">
    <property type="entry name" value="Aldehyde ferredoxin oxidoreductase, C-terminal domains"/>
    <property type="match status" value="1"/>
</dbReference>
<comment type="similarity">
    <text evidence="2">Belongs to the AOR/FOR family.</text>
</comment>
<evidence type="ECO:0000256" key="4">
    <source>
        <dbReference type="ARBA" id="ARBA00022723"/>
    </source>
</evidence>
<dbReference type="GO" id="GO:0009055">
    <property type="term" value="F:electron transfer activity"/>
    <property type="evidence" value="ECO:0007669"/>
    <property type="project" value="InterPro"/>
</dbReference>
<keyword evidence="3" id="KW-0004">4Fe-4S</keyword>
<dbReference type="InterPro" id="IPR051919">
    <property type="entry name" value="W-dependent_AOR"/>
</dbReference>
<dbReference type="Gene3D" id="1.10.569.10">
    <property type="entry name" value="Aldehyde Ferredoxin Oxidoreductase Protein, subunit A, domain 2"/>
    <property type="match status" value="1"/>
</dbReference>
<keyword evidence="5" id="KW-0408">Iron</keyword>
<dbReference type="SMART" id="SM00790">
    <property type="entry name" value="AFOR_N"/>
    <property type="match status" value="1"/>
</dbReference>
<dbReference type="Pfam" id="PF02730">
    <property type="entry name" value="AFOR_N"/>
    <property type="match status" value="1"/>
</dbReference>
<dbReference type="InterPro" id="IPR036021">
    <property type="entry name" value="Tungsten_al_ferr_oxy-like_C"/>
</dbReference>
<feature type="domain" description="Aldehyde ferredoxin oxidoreductase N-terminal" evidence="7">
    <location>
        <begin position="1"/>
        <end position="228"/>
    </location>
</feature>
<gene>
    <name evidence="8" type="ORF">SAMN06269117_11726</name>
</gene>
<keyword evidence="4" id="KW-0479">Metal-binding</keyword>
<sequence length="677" mass="77173">MEFKTLEFDLSNERVIFKPFEKEGIYGVIDYGIYLHKNVLKSYKFPPYDKKNAVVVGIGPFAGSVLPGSHRLTFFFRSPLYGTLYPSTMGGAAYTFLRTGIDIISITGRSEKPAILVINGSPSNVSVSIEFVEEELLYKIWKNYKEKEGVYAFSHYLLDRFSDLFDGKKFRMACVGPAAYTTNYASIFSQDVRDGKFVEGAEDWAARGGGGSVLARAHNVVGIVFGGNWEGKRFKALDLSNYDFVKKLFSEVYDKPLFKVIAEKTEKYRYNPKLKTGGTFGGDYLSEKDKTPVLNWQIAYMDRGDREKLYRVIEEFYVKVFNSESIETKKWTTCGEPCPAVCKKVREGYKTDYEPYNANGPLSGSFWLKASDRAVKKVDSLGFDAIEFGGVAAWIFEVVHRGMLKPEEVGISDKPDFDVSSILNDPVRTSEKNADLLCQLAEKVAYADGDIPKLIGLGKRRASEILDEKFKDRLPEGKSFKDFAVFVPLGKKGEVNPTMYWAMGNFIPLPVQGKYWTYYKFGVFPEPEELAEKIVESSVGEYWYDNVGWCRFHRRWMRSLASVECELSEGKSCNVPVKWTKSVVELLFLRAYGEKLNAEEHGKKVLAELVDYALKVDCYPVFPDSERVVDLIVSASKEFKGNKWLEKFSENKIKFVREYISRTLEEYSRILDVNWNI</sequence>
<name>A0A521D506_9BACT</name>
<evidence type="ECO:0000313" key="9">
    <source>
        <dbReference type="Proteomes" id="UP000317315"/>
    </source>
</evidence>
<evidence type="ECO:0000256" key="2">
    <source>
        <dbReference type="ARBA" id="ARBA00011032"/>
    </source>
</evidence>
<evidence type="ECO:0000259" key="7">
    <source>
        <dbReference type="SMART" id="SM00790"/>
    </source>
</evidence>
<comment type="cofactor">
    <cofactor evidence="1">
        <name>[4Fe-4S] cluster</name>
        <dbReference type="ChEBI" id="CHEBI:49883"/>
    </cofactor>
</comment>
<dbReference type="Proteomes" id="UP000317315">
    <property type="component" value="Unassembled WGS sequence"/>
</dbReference>
<dbReference type="InterPro" id="IPR013984">
    <property type="entry name" value="Ald_Fedxn_OxRdtase_dom2"/>
</dbReference>
<evidence type="ECO:0000256" key="5">
    <source>
        <dbReference type="ARBA" id="ARBA00023004"/>
    </source>
</evidence>
<keyword evidence="6" id="KW-0411">Iron-sulfur</keyword>
<dbReference type="InterPro" id="IPR036503">
    <property type="entry name" value="Ald_Fedxn_OxRdtase_N_sf"/>
</dbReference>
<dbReference type="GO" id="GO:0016625">
    <property type="term" value="F:oxidoreductase activity, acting on the aldehyde or oxo group of donors, iron-sulfur protein as acceptor"/>
    <property type="evidence" value="ECO:0007669"/>
    <property type="project" value="InterPro"/>
</dbReference>
<proteinExistence type="inferred from homology"/>
<dbReference type="EMBL" id="FXTM01000017">
    <property type="protein sequence ID" value="SMO66759.1"/>
    <property type="molecule type" value="Genomic_DNA"/>
</dbReference>
<dbReference type="GO" id="GO:0046872">
    <property type="term" value="F:metal ion binding"/>
    <property type="evidence" value="ECO:0007669"/>
    <property type="project" value="UniProtKB-KW"/>
</dbReference>
<evidence type="ECO:0000256" key="3">
    <source>
        <dbReference type="ARBA" id="ARBA00022485"/>
    </source>
</evidence>
<dbReference type="OrthoDB" id="9761837at2"/>
<evidence type="ECO:0000256" key="6">
    <source>
        <dbReference type="ARBA" id="ARBA00023014"/>
    </source>
</evidence>
<dbReference type="InterPro" id="IPR001203">
    <property type="entry name" value="OxRdtase_Ald_Fedxn_C"/>
</dbReference>
<keyword evidence="9" id="KW-1185">Reference proteome</keyword>
<dbReference type="AlphaFoldDB" id="A0A521D506"/>
<reference evidence="8 9" key="1">
    <citation type="submission" date="2017-05" db="EMBL/GenBank/DDBJ databases">
        <authorList>
            <person name="Varghese N."/>
            <person name="Submissions S."/>
        </authorList>
    </citation>
    <scope>NUCLEOTIDE SEQUENCE [LARGE SCALE GENOMIC DNA]</scope>
    <source>
        <strain evidence="8 9">DSM 16304</strain>
    </source>
</reference>
<dbReference type="PANTHER" id="PTHR30038">
    <property type="entry name" value="ALDEHYDE FERREDOXIN OXIDOREDUCTASE"/>
    <property type="match status" value="1"/>
</dbReference>
<dbReference type="SUPFAM" id="SSF56228">
    <property type="entry name" value="Aldehyde ferredoxin oxidoreductase, N-terminal domain"/>
    <property type="match status" value="1"/>
</dbReference>
<evidence type="ECO:0000313" key="8">
    <source>
        <dbReference type="EMBL" id="SMO66759.1"/>
    </source>
</evidence>
<dbReference type="Pfam" id="PF01314">
    <property type="entry name" value="AFOR_C"/>
    <property type="match status" value="1"/>
</dbReference>
<accession>A0A521D506</accession>
<dbReference type="PANTHER" id="PTHR30038:SF7">
    <property type="entry name" value="TUNGSTEN-CONTAINING GLYCERALDEHYDE-3-PHOSPHATE:FERREDOXIN OXIDOREDUCTASE"/>
    <property type="match status" value="1"/>
</dbReference>